<keyword evidence="2" id="KW-1185">Reference proteome</keyword>
<evidence type="ECO:0000313" key="1">
    <source>
        <dbReference type="EMBL" id="NXS31808.1"/>
    </source>
</evidence>
<dbReference type="AlphaFoldDB" id="A0A7L2TF62"/>
<gene>
    <name evidence="1" type="primary">Ephx2</name>
    <name evidence="1" type="ORF">POSRUF_R05243</name>
</gene>
<dbReference type="SUPFAM" id="SSF56784">
    <property type="entry name" value="HAD-like"/>
    <property type="match status" value="1"/>
</dbReference>
<protein>
    <submittedName>
        <fullName evidence="1">HYES hydrolase</fullName>
    </submittedName>
</protein>
<comment type="caution">
    <text evidence="1">The sequence shown here is derived from an EMBL/GenBank/DDBJ whole genome shotgun (WGS) entry which is preliminary data.</text>
</comment>
<feature type="non-terminal residue" evidence="1">
    <location>
        <position position="65"/>
    </location>
</feature>
<dbReference type="Proteomes" id="UP000583496">
    <property type="component" value="Unassembled WGS sequence"/>
</dbReference>
<dbReference type="GO" id="GO:0016787">
    <property type="term" value="F:hydrolase activity"/>
    <property type="evidence" value="ECO:0007669"/>
    <property type="project" value="UniProtKB-KW"/>
</dbReference>
<evidence type="ECO:0000313" key="2">
    <source>
        <dbReference type="Proteomes" id="UP000583496"/>
    </source>
</evidence>
<dbReference type="Gene3D" id="3.40.50.1000">
    <property type="entry name" value="HAD superfamily/HAD-like"/>
    <property type="match status" value="1"/>
</dbReference>
<reference evidence="1 2" key="1">
    <citation type="submission" date="2019-09" db="EMBL/GenBank/DDBJ databases">
        <title>Bird 10,000 Genomes (B10K) Project - Family phase.</title>
        <authorList>
            <person name="Zhang G."/>
        </authorList>
    </citation>
    <scope>NUCLEOTIDE SEQUENCE [LARGE SCALE GENOMIC DNA]</scope>
    <source>
        <strain evidence="1">B10K-DU-002-71</strain>
        <tissue evidence="1">Muscle</tissue>
    </source>
</reference>
<proteinExistence type="predicted"/>
<feature type="non-terminal residue" evidence="1">
    <location>
        <position position="1"/>
    </location>
</feature>
<keyword evidence="1" id="KW-0378">Hydrolase</keyword>
<dbReference type="InterPro" id="IPR023214">
    <property type="entry name" value="HAD_sf"/>
</dbReference>
<dbReference type="OrthoDB" id="408373at2759"/>
<dbReference type="InterPro" id="IPR036412">
    <property type="entry name" value="HAD-like_sf"/>
</dbReference>
<name>A0A7L2TF62_POMRU</name>
<dbReference type="EMBL" id="VYZT01030679">
    <property type="protein sequence ID" value="NXS31808.1"/>
    <property type="molecule type" value="Genomic_DNA"/>
</dbReference>
<sequence>GFRTCLLADAWLDDGAGRFRAAALRERLRSHFDLVLESCRVGMSGTDPGIYRHALEQLRARPREV</sequence>
<accession>A0A7L2TF62</accession>
<organism evidence="1 2">
    <name type="scientific">Pomatostomus ruficeps</name>
    <name type="common">Chestnut-crowned babbler</name>
    <dbReference type="NCBI Taxonomy" id="9176"/>
    <lineage>
        <taxon>Eukaryota</taxon>
        <taxon>Metazoa</taxon>
        <taxon>Chordata</taxon>
        <taxon>Craniata</taxon>
        <taxon>Vertebrata</taxon>
        <taxon>Euteleostomi</taxon>
        <taxon>Archelosauria</taxon>
        <taxon>Archosauria</taxon>
        <taxon>Dinosauria</taxon>
        <taxon>Saurischia</taxon>
        <taxon>Theropoda</taxon>
        <taxon>Coelurosauria</taxon>
        <taxon>Aves</taxon>
        <taxon>Neognathae</taxon>
        <taxon>Neoaves</taxon>
        <taxon>Telluraves</taxon>
        <taxon>Australaves</taxon>
        <taxon>Passeriformes</taxon>
        <taxon>Sylvioidea</taxon>
        <taxon>Timaliidae</taxon>
        <taxon>Pomatostomus</taxon>
    </lineage>
</organism>